<feature type="transmembrane region" description="Helical" evidence="5">
    <location>
        <begin position="350"/>
        <end position="373"/>
    </location>
</feature>
<dbReference type="EMBL" id="CVRI01000063">
    <property type="protein sequence ID" value="CRL04803.1"/>
    <property type="molecule type" value="Genomic_DNA"/>
</dbReference>
<evidence type="ECO:0000256" key="4">
    <source>
        <dbReference type="ARBA" id="ARBA00023136"/>
    </source>
</evidence>
<evidence type="ECO:0000256" key="2">
    <source>
        <dbReference type="ARBA" id="ARBA00022692"/>
    </source>
</evidence>
<evidence type="ECO:0000256" key="1">
    <source>
        <dbReference type="ARBA" id="ARBA00004141"/>
    </source>
</evidence>
<dbReference type="Proteomes" id="UP000183832">
    <property type="component" value="Unassembled WGS sequence"/>
</dbReference>
<dbReference type="InterPro" id="IPR036259">
    <property type="entry name" value="MFS_trans_sf"/>
</dbReference>
<proteinExistence type="predicted"/>
<feature type="transmembrane region" description="Helical" evidence="5">
    <location>
        <begin position="126"/>
        <end position="144"/>
    </location>
</feature>
<name>A0A1J1IWZ6_9DIPT</name>
<feature type="transmembrane region" description="Helical" evidence="5">
    <location>
        <begin position="317"/>
        <end position="338"/>
    </location>
</feature>
<dbReference type="AlphaFoldDB" id="A0A1J1IWZ6"/>
<reference evidence="6 7" key="1">
    <citation type="submission" date="2015-04" db="EMBL/GenBank/DDBJ databases">
        <authorList>
            <person name="Syromyatnikov M.Y."/>
            <person name="Popov V.N."/>
        </authorList>
    </citation>
    <scope>NUCLEOTIDE SEQUENCE [LARGE SCALE GENOMIC DNA]</scope>
</reference>
<feature type="transmembrane region" description="Helical" evidence="5">
    <location>
        <begin position="292"/>
        <end position="311"/>
    </location>
</feature>
<keyword evidence="2 5" id="KW-0812">Transmembrane</keyword>
<organism evidence="6 7">
    <name type="scientific">Clunio marinus</name>
    <dbReference type="NCBI Taxonomy" id="568069"/>
    <lineage>
        <taxon>Eukaryota</taxon>
        <taxon>Metazoa</taxon>
        <taxon>Ecdysozoa</taxon>
        <taxon>Arthropoda</taxon>
        <taxon>Hexapoda</taxon>
        <taxon>Insecta</taxon>
        <taxon>Pterygota</taxon>
        <taxon>Neoptera</taxon>
        <taxon>Endopterygota</taxon>
        <taxon>Diptera</taxon>
        <taxon>Nematocera</taxon>
        <taxon>Chironomoidea</taxon>
        <taxon>Chironomidae</taxon>
        <taxon>Clunio</taxon>
    </lineage>
</organism>
<protein>
    <submittedName>
        <fullName evidence="6">CLUMA_CG017857, isoform A</fullName>
    </submittedName>
</protein>
<keyword evidence="7" id="KW-1185">Reference proteome</keyword>
<dbReference type="GO" id="GO:0016020">
    <property type="term" value="C:membrane"/>
    <property type="evidence" value="ECO:0007669"/>
    <property type="project" value="UniProtKB-SubCell"/>
</dbReference>
<feature type="transmembrane region" description="Helical" evidence="5">
    <location>
        <begin position="379"/>
        <end position="406"/>
    </location>
</feature>
<sequence>MINKTINNINCASIEEVTTVMDNMTTSLTTSTTPDPIKQLTIDVCKAETESQKLLSVVFGLRSPIAAIFPLIIVLFAGGWSDKKGIRKPLVLFPILGELIGSLILLLSSIFMNEIPMEVPAFSERVFPSLFGGQTLMLMGIYSYLTGVTTEENRTFRFGCFTVFFTLIPISSIPWSGFLFNALGYTKLFALCVLIYVLGILYIIFVLQEVKVVPAAVVEVKEKSTQEGIENPAFDADGNQVKLSNEANKDAVEEATGEVLKKGFFREFFDPTLAMALVEVVFKKLLGISDPMIGIISTIFTLISKPIYAFATTTLMFYTGTTVDLFLSTKAVAIKSIISKIIPSTELGRMFSVLGIIESVDTFIFPSIYSFVYLKTVEIFLGAIYFLSEFFFVLTLLMFIAIYLILRDNEKKNGDEEMMERYKKNPDLFEVTNL</sequence>
<feature type="transmembrane region" description="Helical" evidence="5">
    <location>
        <begin position="156"/>
        <end position="176"/>
    </location>
</feature>
<feature type="transmembrane region" description="Helical" evidence="5">
    <location>
        <begin position="188"/>
        <end position="207"/>
    </location>
</feature>
<accession>A0A1J1IWZ6</accession>
<evidence type="ECO:0000313" key="6">
    <source>
        <dbReference type="EMBL" id="CRL04803.1"/>
    </source>
</evidence>
<dbReference type="PANTHER" id="PTHR23507">
    <property type="entry name" value="ZGC:174356"/>
    <property type="match status" value="1"/>
</dbReference>
<keyword evidence="3 5" id="KW-1133">Transmembrane helix</keyword>
<dbReference type="InterPro" id="IPR011701">
    <property type="entry name" value="MFS"/>
</dbReference>
<dbReference type="SUPFAM" id="SSF103473">
    <property type="entry name" value="MFS general substrate transporter"/>
    <property type="match status" value="1"/>
</dbReference>
<dbReference type="GO" id="GO:0022857">
    <property type="term" value="F:transmembrane transporter activity"/>
    <property type="evidence" value="ECO:0007669"/>
    <property type="project" value="InterPro"/>
</dbReference>
<feature type="transmembrane region" description="Helical" evidence="5">
    <location>
        <begin position="59"/>
        <end position="78"/>
    </location>
</feature>
<evidence type="ECO:0000313" key="7">
    <source>
        <dbReference type="Proteomes" id="UP000183832"/>
    </source>
</evidence>
<evidence type="ECO:0000256" key="5">
    <source>
        <dbReference type="SAM" id="Phobius"/>
    </source>
</evidence>
<dbReference type="Gene3D" id="1.20.1250.20">
    <property type="entry name" value="MFS general substrate transporter like domains"/>
    <property type="match status" value="1"/>
</dbReference>
<gene>
    <name evidence="6" type="primary">putative AGAP009684-PA</name>
    <name evidence="6" type="ORF">CLUMA_CG017857</name>
</gene>
<comment type="subcellular location">
    <subcellularLocation>
        <location evidence="1">Membrane</location>
        <topology evidence="1">Multi-pass membrane protein</topology>
    </subcellularLocation>
</comment>
<evidence type="ECO:0000256" key="3">
    <source>
        <dbReference type="ARBA" id="ARBA00022989"/>
    </source>
</evidence>
<dbReference type="OrthoDB" id="3026777at2759"/>
<keyword evidence="4 5" id="KW-0472">Membrane</keyword>
<dbReference type="Pfam" id="PF07690">
    <property type="entry name" value="MFS_1"/>
    <property type="match status" value="1"/>
</dbReference>
<feature type="transmembrane region" description="Helical" evidence="5">
    <location>
        <begin position="90"/>
        <end position="111"/>
    </location>
</feature>
<dbReference type="PANTHER" id="PTHR23507:SF1">
    <property type="entry name" value="FI18259P1-RELATED"/>
    <property type="match status" value="1"/>
</dbReference>